<protein>
    <submittedName>
        <fullName evidence="1">Uncharacterized protein</fullName>
    </submittedName>
</protein>
<accession>A0ACC1HA58</accession>
<evidence type="ECO:0000313" key="1">
    <source>
        <dbReference type="EMBL" id="KAJ1673282.1"/>
    </source>
</evidence>
<sequence>MVRNQAQSLQIPEVLIRVASYLPQGDVARLACVNSMWFRCLTPVLWRKPVLKSIDQLRKMVHNSCHSMLPETRCVWVEGVEFIPEIEGNEMQVSIKLPGLLGGILLDKNTDLATTRRLSKLLAQENPTADSSRTTLIREIDMSSIYHRWSDVTGTHLLGLLALCPRLESLSINMLRSVAPHNLCTAMYMLSPTLKYLDLSDTMFDDYMLGCLLVNHGPNLIRLNISDTLVTDKGLAEIASKCGNLIEIQMQNLIEVCDDGIRKLLEGCPQLVTIEADGCPSVNCWDVINKINEKSQWEDVE</sequence>
<gene>
    <name evidence="1" type="ORF">EV182_005538</name>
</gene>
<name>A0ACC1HA58_9FUNG</name>
<dbReference type="Proteomes" id="UP001145114">
    <property type="component" value="Unassembled WGS sequence"/>
</dbReference>
<reference evidence="1" key="1">
    <citation type="submission" date="2022-06" db="EMBL/GenBank/DDBJ databases">
        <title>Phylogenomic reconstructions and comparative analyses of Kickxellomycotina fungi.</title>
        <authorList>
            <person name="Reynolds N.K."/>
            <person name="Stajich J.E."/>
            <person name="Barry K."/>
            <person name="Grigoriev I.V."/>
            <person name="Crous P."/>
            <person name="Smith M.E."/>
        </authorList>
    </citation>
    <scope>NUCLEOTIDE SEQUENCE</scope>
    <source>
        <strain evidence="1">RSA 2271</strain>
    </source>
</reference>
<comment type="caution">
    <text evidence="1">The sequence shown here is derived from an EMBL/GenBank/DDBJ whole genome shotgun (WGS) entry which is preliminary data.</text>
</comment>
<dbReference type="EMBL" id="JAMZIH010007150">
    <property type="protein sequence ID" value="KAJ1673282.1"/>
    <property type="molecule type" value="Genomic_DNA"/>
</dbReference>
<evidence type="ECO:0000313" key="2">
    <source>
        <dbReference type="Proteomes" id="UP001145114"/>
    </source>
</evidence>
<proteinExistence type="predicted"/>
<keyword evidence="2" id="KW-1185">Reference proteome</keyword>
<organism evidence="1 2">
    <name type="scientific">Spiromyces aspiralis</name>
    <dbReference type="NCBI Taxonomy" id="68401"/>
    <lineage>
        <taxon>Eukaryota</taxon>
        <taxon>Fungi</taxon>
        <taxon>Fungi incertae sedis</taxon>
        <taxon>Zoopagomycota</taxon>
        <taxon>Kickxellomycotina</taxon>
        <taxon>Kickxellomycetes</taxon>
        <taxon>Kickxellales</taxon>
        <taxon>Kickxellaceae</taxon>
        <taxon>Spiromyces</taxon>
    </lineage>
</organism>